<keyword evidence="1" id="KW-0472">Membrane</keyword>
<accession>A0A367QKM7</accession>
<protein>
    <submittedName>
        <fullName evidence="2">Uncharacterized protein</fullName>
    </submittedName>
</protein>
<sequence length="75" mass="8211">MNNNRTNYLASTQQTGLPIEVILPQPTINNPQTELRDGNSAADIITAVAVLIGTITGLVKALLLLWLKKQRQKSK</sequence>
<keyword evidence="1" id="KW-0812">Transmembrane</keyword>
<keyword evidence="3" id="KW-1185">Reference proteome</keyword>
<evidence type="ECO:0000313" key="3">
    <source>
        <dbReference type="Proteomes" id="UP000252107"/>
    </source>
</evidence>
<dbReference type="Proteomes" id="UP000252107">
    <property type="component" value="Unassembled WGS sequence"/>
</dbReference>
<dbReference type="EMBL" id="LXQD01000317">
    <property type="protein sequence ID" value="RCJ24746.1"/>
    <property type="molecule type" value="Genomic_DNA"/>
</dbReference>
<keyword evidence="1" id="KW-1133">Transmembrane helix</keyword>
<comment type="caution">
    <text evidence="2">The sequence shown here is derived from an EMBL/GenBank/DDBJ whole genome shotgun (WGS) entry which is preliminary data.</text>
</comment>
<dbReference type="AlphaFoldDB" id="A0A367QKM7"/>
<feature type="transmembrane region" description="Helical" evidence="1">
    <location>
        <begin position="44"/>
        <end position="67"/>
    </location>
</feature>
<evidence type="ECO:0000256" key="1">
    <source>
        <dbReference type="SAM" id="Phobius"/>
    </source>
</evidence>
<reference evidence="2" key="1">
    <citation type="submission" date="2016-04" db="EMBL/GenBank/DDBJ databases">
        <authorList>
            <person name="Tabuchi Yagui T.R."/>
        </authorList>
    </citation>
    <scope>NUCLEOTIDE SEQUENCE [LARGE SCALE GENOMIC DNA]</scope>
    <source>
        <strain evidence="2">NIES-26</strain>
    </source>
</reference>
<evidence type="ECO:0000313" key="2">
    <source>
        <dbReference type="EMBL" id="RCJ24746.1"/>
    </source>
</evidence>
<proteinExistence type="predicted"/>
<gene>
    <name evidence="2" type="ORF">A6770_03555</name>
</gene>
<name>A0A367QKM7_9NOSO</name>
<organism evidence="2 3">
    <name type="scientific">Nostoc minutum NIES-26</name>
    <dbReference type="NCBI Taxonomy" id="1844469"/>
    <lineage>
        <taxon>Bacteria</taxon>
        <taxon>Bacillati</taxon>
        <taxon>Cyanobacteriota</taxon>
        <taxon>Cyanophyceae</taxon>
        <taxon>Nostocales</taxon>
        <taxon>Nostocaceae</taxon>
        <taxon>Nostoc</taxon>
    </lineage>
</organism>